<name>A0A2Z5FS02_9BACT</name>
<dbReference type="Proteomes" id="UP000253606">
    <property type="component" value="Chromosome"/>
</dbReference>
<dbReference type="PRINTS" id="PR00949">
    <property type="entry name" value="TYPE3IMAPROT"/>
</dbReference>
<dbReference type="EMBL" id="CP030840">
    <property type="protein sequence ID" value="AXC09511.1"/>
    <property type="molecule type" value="Genomic_DNA"/>
</dbReference>
<dbReference type="PANTHER" id="PTHR30161:SF1">
    <property type="entry name" value="FLAGELLAR BIOSYNTHESIS PROTEIN FLHA-RELATED"/>
    <property type="match status" value="1"/>
</dbReference>
<accession>A0A2Z5FS02</accession>
<dbReference type="KEGG" id="abas:ACPOL_0124"/>
<evidence type="ECO:0000256" key="1">
    <source>
        <dbReference type="SAM" id="MobiDB-lite"/>
    </source>
</evidence>
<keyword evidence="3" id="KW-0969">Cilium</keyword>
<sequence>MSTVALPAAASTPTLSRPATPAANPPETSAALNDVTSGLSTPAARSTVFGSWPQRLLKSSRDLVLPIAAISVVFVMLVPMPAVLLDVLLALSMAAAVLVFLSAVQVRRAVDFSVFPTLLLLLTLFRLSLNIASSRRILLHGGEGTAAAGSVIEAFGQFVVGGNYVA</sequence>
<keyword evidence="2" id="KW-0472">Membrane</keyword>
<keyword evidence="2" id="KW-0812">Transmembrane</keyword>
<dbReference type="GO" id="GO:0005886">
    <property type="term" value="C:plasma membrane"/>
    <property type="evidence" value="ECO:0007669"/>
    <property type="project" value="TreeGrafter"/>
</dbReference>
<evidence type="ECO:0000256" key="2">
    <source>
        <dbReference type="SAM" id="Phobius"/>
    </source>
</evidence>
<feature type="transmembrane region" description="Helical" evidence="2">
    <location>
        <begin position="112"/>
        <end position="129"/>
    </location>
</feature>
<dbReference type="AlphaFoldDB" id="A0A2Z5FS02"/>
<gene>
    <name evidence="3" type="ORF">ACPOL_0124</name>
</gene>
<dbReference type="Pfam" id="PF00771">
    <property type="entry name" value="FHIPEP"/>
    <property type="match status" value="1"/>
</dbReference>
<dbReference type="RefSeq" id="WP_338026735.1">
    <property type="nucleotide sequence ID" value="NZ_CP030840.1"/>
</dbReference>
<keyword evidence="2" id="KW-1133">Transmembrane helix</keyword>
<keyword evidence="3" id="KW-0966">Cell projection</keyword>
<feature type="region of interest" description="Disordered" evidence="1">
    <location>
        <begin position="1"/>
        <end position="31"/>
    </location>
</feature>
<feature type="transmembrane region" description="Helical" evidence="2">
    <location>
        <begin position="87"/>
        <end position="106"/>
    </location>
</feature>
<reference evidence="3 4" key="1">
    <citation type="journal article" date="2018" name="Front. Microbiol.">
        <title>Hydrolytic Capabilities as a Key to Environmental Success: Chitinolytic and Cellulolytic Acidobacteria From Acidic Sub-arctic Soils and Boreal Peatlands.</title>
        <authorList>
            <person name="Belova S.E."/>
            <person name="Ravin N.V."/>
            <person name="Pankratov T.A."/>
            <person name="Rakitin A.L."/>
            <person name="Ivanova A.A."/>
            <person name="Beletsky A.V."/>
            <person name="Mardanov A.V."/>
            <person name="Sinninghe Damste J.S."/>
            <person name="Dedysh S.N."/>
        </authorList>
    </citation>
    <scope>NUCLEOTIDE SEQUENCE [LARGE SCALE GENOMIC DNA]</scope>
    <source>
        <strain evidence="3 4">SBC82</strain>
    </source>
</reference>
<protein>
    <submittedName>
        <fullName evidence="3">Flagellar biosynthesis protein FlhA</fullName>
    </submittedName>
</protein>
<dbReference type="InterPro" id="IPR001712">
    <property type="entry name" value="T3SS_FHIPEP"/>
</dbReference>
<dbReference type="GO" id="GO:0044780">
    <property type="term" value="P:bacterial-type flagellum assembly"/>
    <property type="evidence" value="ECO:0007669"/>
    <property type="project" value="TreeGrafter"/>
</dbReference>
<feature type="transmembrane region" description="Helical" evidence="2">
    <location>
        <begin position="63"/>
        <end position="80"/>
    </location>
</feature>
<dbReference type="PANTHER" id="PTHR30161">
    <property type="entry name" value="FLAGELLAR EXPORT PROTEIN, MEMBRANE FLHA SUBUNIT-RELATED"/>
    <property type="match status" value="1"/>
</dbReference>
<evidence type="ECO:0000313" key="4">
    <source>
        <dbReference type="Proteomes" id="UP000253606"/>
    </source>
</evidence>
<evidence type="ECO:0000313" key="3">
    <source>
        <dbReference type="EMBL" id="AXC09511.1"/>
    </source>
</evidence>
<organism evidence="3 4">
    <name type="scientific">Acidisarcina polymorpha</name>
    <dbReference type="NCBI Taxonomy" id="2211140"/>
    <lineage>
        <taxon>Bacteria</taxon>
        <taxon>Pseudomonadati</taxon>
        <taxon>Acidobacteriota</taxon>
        <taxon>Terriglobia</taxon>
        <taxon>Terriglobales</taxon>
        <taxon>Acidobacteriaceae</taxon>
        <taxon>Acidisarcina</taxon>
    </lineage>
</organism>
<keyword evidence="3" id="KW-0282">Flagellum</keyword>
<proteinExistence type="predicted"/>
<keyword evidence="4" id="KW-1185">Reference proteome</keyword>
<dbReference type="GO" id="GO:0009306">
    <property type="term" value="P:protein secretion"/>
    <property type="evidence" value="ECO:0007669"/>
    <property type="project" value="InterPro"/>
</dbReference>